<feature type="region of interest" description="Disordered" evidence="2">
    <location>
        <begin position="279"/>
        <end position="313"/>
    </location>
</feature>
<reference evidence="6 7" key="1">
    <citation type="journal article" date="2019" name="Sci. Rep.">
        <title>Comparative genomics of chytrid fungi reveal insights into the obligate biotrophic and pathogenic lifestyle of Synchytrium endobioticum.</title>
        <authorList>
            <person name="van de Vossenberg B.T.L.H."/>
            <person name="Warris S."/>
            <person name="Nguyen H.D.T."/>
            <person name="van Gent-Pelzer M.P.E."/>
            <person name="Joly D.L."/>
            <person name="van de Geest H.C."/>
            <person name="Bonants P.J.M."/>
            <person name="Smith D.S."/>
            <person name="Levesque C.A."/>
            <person name="van der Lee T.A.J."/>
        </authorList>
    </citation>
    <scope>NUCLEOTIDE SEQUENCE [LARGE SCALE GENOMIC DNA]</scope>
    <source>
        <strain evidence="6 7">CBS 675.73</strain>
    </source>
</reference>
<name>A0A507FSJ6_9FUNG</name>
<dbReference type="EMBL" id="QEAP01000013">
    <property type="protein sequence ID" value="TPX77867.1"/>
    <property type="molecule type" value="Genomic_DNA"/>
</dbReference>
<dbReference type="SUPFAM" id="SSF52058">
    <property type="entry name" value="L domain-like"/>
    <property type="match status" value="1"/>
</dbReference>
<sequence>MKLFLVGLALALVSSSSSVDALRDLSGSAESAYSDTVSAQRQRLARRQATVPADCNIINSVWTGLMSGASSLDCCTALPAVITCVGGRVTELDLTSKPIYPLTAAIQGLTELKILVAPGVDVSGVVKAPTEGSIPTEIGMLTKLVKIDLAQNGLQGKIPTELGKLTALTWLYRVGEKFIDRVDSTADYEPASYHDPVNANIFKAAQTQHLNTPLLNSDVSYNRLSGSSAINFPTSYPSSLRTLAVDHNLFTGPAPALPPSNVQPSFGYNCFDKESPANPNCNSGSGSGNNTVAPVAPTTPNPTTPDSNSSSGGNSGAIIGGAVGGVAVLALGIVGFFVYRRSQAKEAPAPPPVVVPLHSYDAEFGPSPGQYNNQPQQQFNGQPIPYNAGGQYGAQQQQQYSNGQPQYYQPNGPAGGQRPPSSRGSFMPPYAASESGQSQSTDPRGAVQDYRILPDVGRRYPTDTDNHSSNYGGDEKASQLGRSEPSFLDSQFSSGTNPSRAGPNYAPLDEKAVLRAAQGGGGSTPVPHPSHRREASPLPEKNAYLFNSQQPSIPASVHSNDPGALPEKDPILFGLGGGNSVPAVGRSNSLKDPKSWTVEEAAAWAEKIDRIGGIIAAKIREQGITGDILIQISREDMRTDFGLAKLGDRAEFETHLKILKSDAGLDGDLSTDAPLPPSYQGLFRG</sequence>
<feature type="signal peptide" evidence="4">
    <location>
        <begin position="1"/>
        <end position="21"/>
    </location>
</feature>
<feature type="compositionally biased region" description="Basic and acidic residues" evidence="2">
    <location>
        <begin position="456"/>
        <end position="466"/>
    </location>
</feature>
<feature type="chain" id="PRO_5021210362" description="SAM domain-containing protein" evidence="4">
    <location>
        <begin position="22"/>
        <end position="685"/>
    </location>
</feature>
<feature type="transmembrane region" description="Helical" evidence="3">
    <location>
        <begin position="317"/>
        <end position="339"/>
    </location>
</feature>
<dbReference type="OrthoDB" id="73680at2759"/>
<feature type="domain" description="SAM" evidence="5">
    <location>
        <begin position="596"/>
        <end position="662"/>
    </location>
</feature>
<keyword evidence="3" id="KW-1133">Transmembrane helix</keyword>
<feature type="compositionally biased region" description="Polar residues" evidence="2">
    <location>
        <begin position="488"/>
        <end position="499"/>
    </location>
</feature>
<dbReference type="AlphaFoldDB" id="A0A507FSJ6"/>
<evidence type="ECO:0000313" key="7">
    <source>
        <dbReference type="Proteomes" id="UP000320333"/>
    </source>
</evidence>
<dbReference type="Gene3D" id="3.80.10.10">
    <property type="entry name" value="Ribonuclease Inhibitor"/>
    <property type="match status" value="1"/>
</dbReference>
<evidence type="ECO:0000256" key="3">
    <source>
        <dbReference type="SAM" id="Phobius"/>
    </source>
</evidence>
<dbReference type="PROSITE" id="PS50105">
    <property type="entry name" value="SAM_DOMAIN"/>
    <property type="match status" value="1"/>
</dbReference>
<dbReference type="InterPro" id="IPR013761">
    <property type="entry name" value="SAM/pointed_sf"/>
</dbReference>
<dbReference type="PANTHER" id="PTHR48059:SF30">
    <property type="entry name" value="OS06G0587000 PROTEIN"/>
    <property type="match status" value="1"/>
</dbReference>
<dbReference type="InterPro" id="IPR001660">
    <property type="entry name" value="SAM"/>
</dbReference>
<dbReference type="InterPro" id="IPR032675">
    <property type="entry name" value="LRR_dom_sf"/>
</dbReference>
<keyword evidence="3" id="KW-0812">Transmembrane</keyword>
<protein>
    <recommendedName>
        <fullName evidence="5">SAM domain-containing protein</fullName>
    </recommendedName>
</protein>
<feature type="region of interest" description="Disordered" evidence="2">
    <location>
        <begin position="365"/>
        <end position="506"/>
    </location>
</feature>
<keyword evidence="7" id="KW-1185">Reference proteome</keyword>
<feature type="compositionally biased region" description="Low complexity" evidence="2">
    <location>
        <begin position="282"/>
        <end position="296"/>
    </location>
</feature>
<keyword evidence="3" id="KW-0472">Membrane</keyword>
<evidence type="ECO:0000313" key="6">
    <source>
        <dbReference type="EMBL" id="TPX77867.1"/>
    </source>
</evidence>
<feature type="compositionally biased region" description="Low complexity" evidence="2">
    <location>
        <begin position="365"/>
        <end position="411"/>
    </location>
</feature>
<dbReference type="Gene3D" id="1.10.150.50">
    <property type="entry name" value="Transcription Factor, Ets-1"/>
    <property type="match status" value="1"/>
</dbReference>
<gene>
    <name evidence="6" type="ORF">CcCBS67573_g00860</name>
</gene>
<keyword evidence="4" id="KW-0732">Signal</keyword>
<evidence type="ECO:0000256" key="2">
    <source>
        <dbReference type="SAM" id="MobiDB-lite"/>
    </source>
</evidence>
<dbReference type="Proteomes" id="UP000320333">
    <property type="component" value="Unassembled WGS sequence"/>
</dbReference>
<dbReference type="SUPFAM" id="SSF47769">
    <property type="entry name" value="SAM/Pointed domain"/>
    <property type="match status" value="1"/>
</dbReference>
<comment type="subcellular location">
    <subcellularLocation>
        <location evidence="1">Cell envelope</location>
    </subcellularLocation>
</comment>
<proteinExistence type="predicted"/>
<evidence type="ECO:0000256" key="4">
    <source>
        <dbReference type="SAM" id="SignalP"/>
    </source>
</evidence>
<comment type="caution">
    <text evidence="6">The sequence shown here is derived from an EMBL/GenBank/DDBJ whole genome shotgun (WGS) entry which is preliminary data.</text>
</comment>
<accession>A0A507FSJ6</accession>
<dbReference type="PANTHER" id="PTHR48059">
    <property type="entry name" value="POLYGALACTURONASE INHIBITOR 1"/>
    <property type="match status" value="1"/>
</dbReference>
<evidence type="ECO:0000259" key="5">
    <source>
        <dbReference type="PROSITE" id="PS50105"/>
    </source>
</evidence>
<evidence type="ECO:0000256" key="1">
    <source>
        <dbReference type="ARBA" id="ARBA00004196"/>
    </source>
</evidence>
<dbReference type="InterPro" id="IPR051848">
    <property type="entry name" value="PGIP"/>
</dbReference>
<feature type="region of interest" description="Disordered" evidence="2">
    <location>
        <begin position="517"/>
        <end position="536"/>
    </location>
</feature>
<organism evidence="6 7">
    <name type="scientific">Chytriomyces confervae</name>
    <dbReference type="NCBI Taxonomy" id="246404"/>
    <lineage>
        <taxon>Eukaryota</taxon>
        <taxon>Fungi</taxon>
        <taxon>Fungi incertae sedis</taxon>
        <taxon>Chytridiomycota</taxon>
        <taxon>Chytridiomycota incertae sedis</taxon>
        <taxon>Chytridiomycetes</taxon>
        <taxon>Chytridiales</taxon>
        <taxon>Chytriomycetaceae</taxon>
        <taxon>Chytriomyces</taxon>
    </lineage>
</organism>